<dbReference type="Proteomes" id="UP000070409">
    <property type="component" value="Unassembled WGS sequence"/>
</dbReference>
<proteinExistence type="predicted"/>
<protein>
    <submittedName>
        <fullName evidence="1">Uncharacterized protein</fullName>
    </submittedName>
</protein>
<evidence type="ECO:0000313" key="2">
    <source>
        <dbReference type="Proteomes" id="UP000070409"/>
    </source>
</evidence>
<dbReference type="EMBL" id="LSRE01000044">
    <property type="protein sequence ID" value="KXO91207.1"/>
    <property type="molecule type" value="Genomic_DNA"/>
</dbReference>
<keyword evidence="2" id="KW-1185">Reference proteome</keyword>
<name>A0A137YZ45_9ACTN</name>
<gene>
    <name evidence="1" type="ORF">AXK61_06510</name>
</gene>
<sequence>MVRLAATESFRCHVRECADGQAGARQTGFACSSRDAEIDEVDEVAIGDEDVRRLDVAVLETDRMRGVQSRRDLVDDRDGSVR</sequence>
<comment type="caution">
    <text evidence="1">The sequence shown here is derived from an EMBL/GenBank/DDBJ whole genome shotgun (WGS) entry which is preliminary data.</text>
</comment>
<evidence type="ECO:0000313" key="1">
    <source>
        <dbReference type="EMBL" id="KXO91207.1"/>
    </source>
</evidence>
<accession>A0A137YZ45</accession>
<organism evidence="1 2">
    <name type="scientific">Tsukamurella pseudospumae</name>
    <dbReference type="NCBI Taxonomy" id="239498"/>
    <lineage>
        <taxon>Bacteria</taxon>
        <taxon>Bacillati</taxon>
        <taxon>Actinomycetota</taxon>
        <taxon>Actinomycetes</taxon>
        <taxon>Mycobacteriales</taxon>
        <taxon>Tsukamurellaceae</taxon>
        <taxon>Tsukamurella</taxon>
    </lineage>
</organism>
<reference evidence="1 2" key="1">
    <citation type="submission" date="2016-02" db="EMBL/GenBank/DDBJ databases">
        <authorList>
            <person name="Teng J.L."/>
            <person name="Tang Y."/>
            <person name="Huang Y."/>
            <person name="Guo F."/>
            <person name="Wei W."/>
            <person name="Chen J.H."/>
            <person name="Wong S.Y."/>
            <person name="Lau S.K."/>
            <person name="Woo P.C."/>
        </authorList>
    </citation>
    <scope>NUCLEOTIDE SEQUENCE [LARGE SCALE GENOMIC DNA]</scope>
    <source>
        <strain evidence="1 2">JCM 13375</strain>
    </source>
</reference>